<dbReference type="InterPro" id="IPR011006">
    <property type="entry name" value="CheY-like_superfamily"/>
</dbReference>
<evidence type="ECO:0000313" key="4">
    <source>
        <dbReference type="Proteomes" id="UP000509568"/>
    </source>
</evidence>
<accession>A0A7D5HEY1</accession>
<dbReference type="RefSeq" id="WP_176571509.1">
    <property type="nucleotide sequence ID" value="NZ_CP056030.1"/>
</dbReference>
<gene>
    <name evidence="3" type="ORF">HWQ56_19210</name>
</gene>
<dbReference type="KEGG" id="pez:HWQ56_19210"/>
<dbReference type="AlphaFoldDB" id="A0A7D5HEY1"/>
<feature type="domain" description="Response regulatory" evidence="2">
    <location>
        <begin position="10"/>
        <end position="123"/>
    </location>
</feature>
<keyword evidence="1" id="KW-0597">Phosphoprotein</keyword>
<dbReference type="Gene3D" id="3.40.50.2300">
    <property type="match status" value="1"/>
</dbReference>
<dbReference type="EMBL" id="CP056030">
    <property type="protein sequence ID" value="QKZ05810.1"/>
    <property type="molecule type" value="Genomic_DNA"/>
</dbReference>
<name>A0A7D5HEY1_9PSED</name>
<dbReference type="SMART" id="SM00448">
    <property type="entry name" value="REC"/>
    <property type="match status" value="1"/>
</dbReference>
<keyword evidence="4" id="KW-1185">Reference proteome</keyword>
<dbReference type="Pfam" id="PF00072">
    <property type="entry name" value="Response_reg"/>
    <property type="match status" value="1"/>
</dbReference>
<dbReference type="Proteomes" id="UP000509568">
    <property type="component" value="Chromosome"/>
</dbReference>
<evidence type="ECO:0000259" key="2">
    <source>
        <dbReference type="PROSITE" id="PS50110"/>
    </source>
</evidence>
<evidence type="ECO:0000256" key="1">
    <source>
        <dbReference type="PROSITE-ProRule" id="PRU00169"/>
    </source>
</evidence>
<evidence type="ECO:0000313" key="3">
    <source>
        <dbReference type="EMBL" id="QKZ05810.1"/>
    </source>
</evidence>
<sequence>MDNRFPLKKLVVIIEDDAAIRMLVEEMMTDFFNHCVSFRTADEGLQYLASVQGVCDLVIADYGVPGALTGADLLNEVKQRWPEVPLMLTSGYASEVIEIPSHVLFLQKPWSMEALSQAVRQVSFKPL</sequence>
<dbReference type="GO" id="GO:0000160">
    <property type="term" value="P:phosphorelay signal transduction system"/>
    <property type="evidence" value="ECO:0007669"/>
    <property type="project" value="InterPro"/>
</dbReference>
<proteinExistence type="predicted"/>
<dbReference type="SUPFAM" id="SSF52172">
    <property type="entry name" value="CheY-like"/>
    <property type="match status" value="1"/>
</dbReference>
<dbReference type="InterPro" id="IPR001789">
    <property type="entry name" value="Sig_transdc_resp-reg_receiver"/>
</dbReference>
<dbReference type="PROSITE" id="PS50110">
    <property type="entry name" value="RESPONSE_REGULATORY"/>
    <property type="match status" value="1"/>
</dbReference>
<organism evidence="3 4">
    <name type="scientific">Pseudomonas eucalypticola</name>
    <dbReference type="NCBI Taxonomy" id="2599595"/>
    <lineage>
        <taxon>Bacteria</taxon>
        <taxon>Pseudomonadati</taxon>
        <taxon>Pseudomonadota</taxon>
        <taxon>Gammaproteobacteria</taxon>
        <taxon>Pseudomonadales</taxon>
        <taxon>Pseudomonadaceae</taxon>
        <taxon>Pseudomonas</taxon>
    </lineage>
</organism>
<protein>
    <submittedName>
        <fullName evidence="3">Response regulator</fullName>
    </submittedName>
</protein>
<reference evidence="3 4" key="1">
    <citation type="submission" date="2020-06" db="EMBL/GenBank/DDBJ databases">
        <title>Pseudomonas eucalypticola sp. nov., an endophyte of Eucalyptus dunnii leaves with biocontrol ability of eucalyptus leaf blight.</title>
        <authorList>
            <person name="Liu Y."/>
            <person name="Song Z."/>
            <person name="Zeng H."/>
            <person name="Lu M."/>
            <person name="Wang X."/>
            <person name="Lian X."/>
            <person name="Zhang Q."/>
        </authorList>
    </citation>
    <scope>NUCLEOTIDE SEQUENCE [LARGE SCALE GENOMIC DNA]</scope>
    <source>
        <strain evidence="3 4">NP-1</strain>
    </source>
</reference>
<feature type="modified residue" description="4-aspartylphosphate" evidence="1">
    <location>
        <position position="61"/>
    </location>
</feature>